<dbReference type="GO" id="GO:0005524">
    <property type="term" value="F:ATP binding"/>
    <property type="evidence" value="ECO:0007669"/>
    <property type="project" value="UniProtKB-KW"/>
</dbReference>
<dbReference type="Proteomes" id="UP000588068">
    <property type="component" value="Unassembled WGS sequence"/>
</dbReference>
<dbReference type="SMART" id="SM00388">
    <property type="entry name" value="HisKA"/>
    <property type="match status" value="1"/>
</dbReference>
<evidence type="ECO:0000256" key="5">
    <source>
        <dbReference type="ARBA" id="ARBA00022519"/>
    </source>
</evidence>
<comment type="catalytic activity">
    <reaction evidence="1">
        <text>ATP + protein L-histidine = ADP + protein N-phospho-L-histidine.</text>
        <dbReference type="EC" id="2.7.13.3"/>
    </reaction>
</comment>
<dbReference type="InterPro" id="IPR035965">
    <property type="entry name" value="PAS-like_dom_sf"/>
</dbReference>
<dbReference type="SMART" id="SM00387">
    <property type="entry name" value="HATPase_c"/>
    <property type="match status" value="1"/>
</dbReference>
<dbReference type="CDD" id="cd00082">
    <property type="entry name" value="HisKA"/>
    <property type="match status" value="1"/>
</dbReference>
<protein>
    <recommendedName>
        <fullName evidence="3">histidine kinase</fullName>
        <ecNumber evidence="3">2.7.13.3</ecNumber>
    </recommendedName>
</protein>
<evidence type="ECO:0000256" key="16">
    <source>
        <dbReference type="PROSITE-ProRule" id="PRU00169"/>
    </source>
</evidence>
<feature type="domain" description="Response regulatory" evidence="18">
    <location>
        <begin position="538"/>
        <end position="654"/>
    </location>
</feature>
<evidence type="ECO:0000313" key="21">
    <source>
        <dbReference type="EMBL" id="MBB6094865.1"/>
    </source>
</evidence>
<keyword evidence="13" id="KW-1133">Transmembrane helix</keyword>
<dbReference type="InterPro" id="IPR036890">
    <property type="entry name" value="HATPase_C_sf"/>
</dbReference>
<keyword evidence="14" id="KW-0902">Two-component regulatory system</keyword>
<evidence type="ECO:0000256" key="11">
    <source>
        <dbReference type="ARBA" id="ARBA00022777"/>
    </source>
</evidence>
<evidence type="ECO:0000256" key="3">
    <source>
        <dbReference type="ARBA" id="ARBA00012438"/>
    </source>
</evidence>
<dbReference type="SUPFAM" id="SSF52172">
    <property type="entry name" value="CheY-like"/>
    <property type="match status" value="1"/>
</dbReference>
<dbReference type="GO" id="GO:0000155">
    <property type="term" value="F:phosphorelay sensor kinase activity"/>
    <property type="evidence" value="ECO:0007669"/>
    <property type="project" value="InterPro"/>
</dbReference>
<evidence type="ECO:0000259" key="19">
    <source>
        <dbReference type="PROSITE" id="PS50112"/>
    </source>
</evidence>
<dbReference type="FunFam" id="2.10.70.100:FF:000001">
    <property type="entry name" value="Sensory transduction histidine kinase"/>
    <property type="match status" value="1"/>
</dbReference>
<evidence type="ECO:0000256" key="10">
    <source>
        <dbReference type="ARBA" id="ARBA00022741"/>
    </source>
</evidence>
<dbReference type="InterPro" id="IPR036097">
    <property type="entry name" value="HisK_dim/P_sf"/>
</dbReference>
<dbReference type="NCBIfam" id="TIGR00229">
    <property type="entry name" value="sensory_box"/>
    <property type="match status" value="2"/>
</dbReference>
<dbReference type="Pfam" id="PF08447">
    <property type="entry name" value="PAS_3"/>
    <property type="match status" value="2"/>
</dbReference>
<evidence type="ECO:0000256" key="12">
    <source>
        <dbReference type="ARBA" id="ARBA00022840"/>
    </source>
</evidence>
<keyword evidence="11" id="KW-0418">Kinase</keyword>
<comment type="subcellular location">
    <subcellularLocation>
        <location evidence="2">Cell inner membrane</location>
        <topology evidence="2">Multi-pass membrane protein</topology>
    </subcellularLocation>
</comment>
<dbReference type="Pfam" id="PF00512">
    <property type="entry name" value="HisKA"/>
    <property type="match status" value="1"/>
</dbReference>
<feature type="modified residue" description="4-aspartylphosphate" evidence="16">
    <location>
        <position position="589"/>
    </location>
</feature>
<dbReference type="SMART" id="SM00448">
    <property type="entry name" value="REC"/>
    <property type="match status" value="1"/>
</dbReference>
<dbReference type="Gene3D" id="3.30.450.20">
    <property type="entry name" value="PAS domain"/>
    <property type="match status" value="2"/>
</dbReference>
<comment type="caution">
    <text evidence="21">The sequence shown here is derived from an EMBL/GenBank/DDBJ whole genome shotgun (WGS) entry which is preliminary data.</text>
</comment>
<feature type="domain" description="PAS" evidence="19">
    <location>
        <begin position="30"/>
        <end position="87"/>
    </location>
</feature>
<dbReference type="InterPro" id="IPR005467">
    <property type="entry name" value="His_kinase_dom"/>
</dbReference>
<evidence type="ECO:0000256" key="2">
    <source>
        <dbReference type="ARBA" id="ARBA00004429"/>
    </source>
</evidence>
<keyword evidence="7" id="KW-0808">Transferase</keyword>
<dbReference type="PANTHER" id="PTHR43065">
    <property type="entry name" value="SENSOR HISTIDINE KINASE"/>
    <property type="match status" value="1"/>
</dbReference>
<evidence type="ECO:0000313" key="22">
    <source>
        <dbReference type="Proteomes" id="UP000588068"/>
    </source>
</evidence>
<dbReference type="EMBL" id="JACHHZ010000004">
    <property type="protein sequence ID" value="MBB6094865.1"/>
    <property type="molecule type" value="Genomic_DNA"/>
</dbReference>
<dbReference type="Gene3D" id="1.10.287.130">
    <property type="match status" value="1"/>
</dbReference>
<keyword evidence="22" id="KW-1185">Reference proteome</keyword>
<dbReference type="SUPFAM" id="SSF55874">
    <property type="entry name" value="ATPase domain of HSP90 chaperone/DNA topoisomerase II/histidine kinase"/>
    <property type="match status" value="1"/>
</dbReference>
<dbReference type="PRINTS" id="PR00344">
    <property type="entry name" value="BCTRLSENSOR"/>
</dbReference>
<feature type="domain" description="Histidine kinase" evidence="17">
    <location>
        <begin position="294"/>
        <end position="518"/>
    </location>
</feature>
<dbReference type="EC" id="2.7.13.3" evidence="3"/>
<keyword evidence="5" id="KW-0997">Cell inner membrane</keyword>
<dbReference type="GO" id="GO:0005886">
    <property type="term" value="C:plasma membrane"/>
    <property type="evidence" value="ECO:0007669"/>
    <property type="project" value="UniProtKB-SubCell"/>
</dbReference>
<dbReference type="SUPFAM" id="SSF55785">
    <property type="entry name" value="PYP-like sensor domain (PAS domain)"/>
    <property type="match status" value="2"/>
</dbReference>
<dbReference type="InterPro" id="IPR001789">
    <property type="entry name" value="Sig_transdc_resp-reg_receiver"/>
</dbReference>
<keyword evidence="6 16" id="KW-0597">Phosphoprotein</keyword>
<dbReference type="CDD" id="cd00130">
    <property type="entry name" value="PAS"/>
    <property type="match status" value="2"/>
</dbReference>
<evidence type="ECO:0000259" key="20">
    <source>
        <dbReference type="PROSITE" id="PS50113"/>
    </source>
</evidence>
<evidence type="ECO:0000256" key="8">
    <source>
        <dbReference type="ARBA" id="ARBA00022692"/>
    </source>
</evidence>
<gene>
    <name evidence="21" type="ORF">HNQ60_003752</name>
</gene>
<dbReference type="AlphaFoldDB" id="A0A841HSM1"/>
<evidence type="ECO:0000256" key="1">
    <source>
        <dbReference type="ARBA" id="ARBA00000085"/>
    </source>
</evidence>
<dbReference type="InterPro" id="IPR003661">
    <property type="entry name" value="HisK_dim/P_dom"/>
</dbReference>
<evidence type="ECO:0000259" key="17">
    <source>
        <dbReference type="PROSITE" id="PS50109"/>
    </source>
</evidence>
<dbReference type="PANTHER" id="PTHR43065:SF46">
    <property type="entry name" value="C4-DICARBOXYLATE TRANSPORT SENSOR PROTEIN DCTB"/>
    <property type="match status" value="1"/>
</dbReference>
<evidence type="ECO:0000256" key="9">
    <source>
        <dbReference type="ARBA" id="ARBA00022737"/>
    </source>
</evidence>
<evidence type="ECO:0000256" key="7">
    <source>
        <dbReference type="ARBA" id="ARBA00022679"/>
    </source>
</evidence>
<dbReference type="InterPro" id="IPR004358">
    <property type="entry name" value="Sig_transdc_His_kin-like_C"/>
</dbReference>
<evidence type="ECO:0000256" key="6">
    <source>
        <dbReference type="ARBA" id="ARBA00022553"/>
    </source>
</evidence>
<dbReference type="PROSITE" id="PS50113">
    <property type="entry name" value="PAC"/>
    <property type="match status" value="2"/>
</dbReference>
<evidence type="ECO:0000256" key="13">
    <source>
        <dbReference type="ARBA" id="ARBA00022989"/>
    </source>
</evidence>
<dbReference type="PROSITE" id="PS50112">
    <property type="entry name" value="PAS"/>
    <property type="match status" value="2"/>
</dbReference>
<organism evidence="21 22">
    <name type="scientific">Povalibacter uvarum</name>
    <dbReference type="NCBI Taxonomy" id="732238"/>
    <lineage>
        <taxon>Bacteria</taxon>
        <taxon>Pseudomonadati</taxon>
        <taxon>Pseudomonadota</taxon>
        <taxon>Gammaproteobacteria</taxon>
        <taxon>Steroidobacterales</taxon>
        <taxon>Steroidobacteraceae</taxon>
        <taxon>Povalibacter</taxon>
    </lineage>
</organism>
<keyword evidence="10" id="KW-0547">Nucleotide-binding</keyword>
<dbReference type="Pfam" id="PF00072">
    <property type="entry name" value="Response_reg"/>
    <property type="match status" value="1"/>
</dbReference>
<keyword evidence="12" id="KW-0067">ATP-binding</keyword>
<evidence type="ECO:0000256" key="15">
    <source>
        <dbReference type="ARBA" id="ARBA00023136"/>
    </source>
</evidence>
<feature type="domain" description="PAS" evidence="19">
    <location>
        <begin position="170"/>
        <end position="228"/>
    </location>
</feature>
<dbReference type="Pfam" id="PF02518">
    <property type="entry name" value="HATPase_c"/>
    <property type="match status" value="1"/>
</dbReference>
<dbReference type="InterPro" id="IPR003594">
    <property type="entry name" value="HATPase_dom"/>
</dbReference>
<feature type="domain" description="PAC" evidence="20">
    <location>
        <begin position="92"/>
        <end position="144"/>
    </location>
</feature>
<evidence type="ECO:0000259" key="18">
    <source>
        <dbReference type="PROSITE" id="PS50110"/>
    </source>
</evidence>
<keyword evidence="15" id="KW-0472">Membrane</keyword>
<dbReference type="Gene3D" id="2.10.70.100">
    <property type="match status" value="1"/>
</dbReference>
<dbReference type="RefSeq" id="WP_184334259.1">
    <property type="nucleotide sequence ID" value="NZ_JACHHZ010000004.1"/>
</dbReference>
<reference evidence="21 22" key="1">
    <citation type="submission" date="2020-08" db="EMBL/GenBank/DDBJ databases">
        <title>Genomic Encyclopedia of Type Strains, Phase IV (KMG-IV): sequencing the most valuable type-strain genomes for metagenomic binning, comparative biology and taxonomic classification.</title>
        <authorList>
            <person name="Goeker M."/>
        </authorList>
    </citation>
    <scope>NUCLEOTIDE SEQUENCE [LARGE SCALE GENOMIC DNA]</scope>
    <source>
        <strain evidence="21 22">DSM 26723</strain>
    </source>
</reference>
<dbReference type="SMART" id="SM00086">
    <property type="entry name" value="PAC"/>
    <property type="match status" value="2"/>
</dbReference>
<keyword evidence="8" id="KW-0812">Transmembrane</keyword>
<dbReference type="PROSITE" id="PS50110">
    <property type="entry name" value="RESPONSE_REGULATORY"/>
    <property type="match status" value="1"/>
</dbReference>
<dbReference type="SMART" id="SM00091">
    <property type="entry name" value="PAS"/>
    <property type="match status" value="2"/>
</dbReference>
<dbReference type="InterPro" id="IPR013655">
    <property type="entry name" value="PAS_fold_3"/>
</dbReference>
<dbReference type="CDD" id="cd00156">
    <property type="entry name" value="REC"/>
    <property type="match status" value="1"/>
</dbReference>
<keyword evidence="4" id="KW-1003">Cell membrane</keyword>
<proteinExistence type="predicted"/>
<evidence type="ECO:0000256" key="14">
    <source>
        <dbReference type="ARBA" id="ARBA00023012"/>
    </source>
</evidence>
<dbReference type="InterPro" id="IPR000014">
    <property type="entry name" value="PAS"/>
</dbReference>
<dbReference type="Gene3D" id="3.40.50.2300">
    <property type="match status" value="1"/>
</dbReference>
<feature type="domain" description="PAC" evidence="20">
    <location>
        <begin position="231"/>
        <end position="281"/>
    </location>
</feature>
<dbReference type="InterPro" id="IPR001610">
    <property type="entry name" value="PAC"/>
</dbReference>
<accession>A0A841HSM1</accession>
<dbReference type="SUPFAM" id="SSF47384">
    <property type="entry name" value="Homodimeric domain of signal transducing histidine kinase"/>
    <property type="match status" value="1"/>
</dbReference>
<sequence length="669" mass="74530">MNQQRDAAAAASFGELFAQFASMASHVFWVYDLDPEENVVYVSPSFERIWGRPAADLYARHGLWMDCIHPEDRPLMAQRYEHWLSVSGDDSYRMEFRILRPDGGVRWIFDHGRRINDASGRAIRVIGIAEDITERKHAEAALRASEESLRAERDRFASVSSAAPGVLHSFRLTDDGRISFPYASEKIRDVYGFEASELIADAQKIGERIHPDDRPRVRQTTFHSMQTMTPWNQEFRILHPERGEIWIESHSMPRREEGGTIWHGFLTDVTSRKRAERQQQHSQKLEALGTLAGGIAHDFNNLLLAIRGNTRLAMADLPSDHEAFVSLGEVERAAIRATELVRQILSFSRQSDARREVVQLQPVVEDALKLLRSTLPAMIRINAHFEPDVPAIAVDVTQIHQIIMNLATNAAHAMGDAAGVLEVSVDAVSLQPEEVLSANDLHAGRYARITVSDNGCGMDRATLDRIFDPFFTTKPPGKGTGLGLSVVHGIVRGHDGAVRVYSQPGKGTTFRIYLPVSGKATASSADADVPEARGAGEHVMYIDDEESLVFLGKRVLEKLGYRVTGFSDPSQALLAFQEQPHEFDVVVTDLSMPGMSGFHLAGAMLKTRPDLPIVMTTGYVRPDDKEEARRSGIRELILKPNTIEELGRALDRVFRQIREGGQPQQPPSS</sequence>
<evidence type="ECO:0000256" key="4">
    <source>
        <dbReference type="ARBA" id="ARBA00022475"/>
    </source>
</evidence>
<dbReference type="PROSITE" id="PS50109">
    <property type="entry name" value="HIS_KIN"/>
    <property type="match status" value="1"/>
</dbReference>
<keyword evidence="9" id="KW-0677">Repeat</keyword>
<dbReference type="InterPro" id="IPR000700">
    <property type="entry name" value="PAS-assoc_C"/>
</dbReference>
<name>A0A841HSM1_9GAMM</name>
<dbReference type="Gene3D" id="3.30.565.10">
    <property type="entry name" value="Histidine kinase-like ATPase, C-terminal domain"/>
    <property type="match status" value="1"/>
</dbReference>
<dbReference type="InterPro" id="IPR011006">
    <property type="entry name" value="CheY-like_superfamily"/>
</dbReference>